<dbReference type="HAMAP" id="MF_01965">
    <property type="entry name" value="NADHX_dehydratase"/>
    <property type="match status" value="1"/>
</dbReference>
<evidence type="ECO:0000256" key="19">
    <source>
        <dbReference type="PIRNR" id="PIRNR017184"/>
    </source>
</evidence>
<dbReference type="PROSITE" id="PS51385">
    <property type="entry name" value="YJEF_N"/>
    <property type="match status" value="1"/>
</dbReference>
<evidence type="ECO:0000256" key="6">
    <source>
        <dbReference type="ARBA" id="ARBA00022741"/>
    </source>
</evidence>
<evidence type="ECO:0000256" key="13">
    <source>
        <dbReference type="ARBA" id="ARBA00023268"/>
    </source>
</evidence>
<feature type="binding site" evidence="18">
    <location>
        <begin position="131"/>
        <end position="137"/>
    </location>
    <ligand>
        <name>(6S)-NADPHX</name>
        <dbReference type="ChEBI" id="CHEBI:64076"/>
    </ligand>
</feature>
<evidence type="ECO:0000256" key="4">
    <source>
        <dbReference type="ARBA" id="ARBA00009524"/>
    </source>
</evidence>
<feature type="domain" description="YjeF C-terminal" evidence="20">
    <location>
        <begin position="227"/>
        <end position="509"/>
    </location>
</feature>
<feature type="binding site" evidence="18">
    <location>
        <position position="163"/>
    </location>
    <ligand>
        <name>K(+)</name>
        <dbReference type="ChEBI" id="CHEBI:29103"/>
    </ligand>
</feature>
<comment type="function">
    <text evidence="18">Catalyzes the epimerization of the S- and R-forms of NAD(P)HX, a damaged form of NAD(P)H that is a result of enzymatic or heat-dependent hydration. This is a prerequisite for the S-specific NAD(P)H-hydrate dehydratase to allow the repair of both epimers of NAD(P)HX.</text>
</comment>
<feature type="domain" description="YjeF N-terminal" evidence="21">
    <location>
        <begin position="9"/>
        <end position="217"/>
    </location>
</feature>
<dbReference type="PIRSF" id="PIRSF017184">
    <property type="entry name" value="Nnr"/>
    <property type="match status" value="1"/>
</dbReference>
<comment type="catalytic activity">
    <reaction evidence="16 17 19">
        <text>(6S)-NADPHX + ADP = AMP + phosphate + NADPH + H(+)</text>
        <dbReference type="Rhea" id="RHEA:32235"/>
        <dbReference type="ChEBI" id="CHEBI:15378"/>
        <dbReference type="ChEBI" id="CHEBI:43474"/>
        <dbReference type="ChEBI" id="CHEBI:57783"/>
        <dbReference type="ChEBI" id="CHEBI:64076"/>
        <dbReference type="ChEBI" id="CHEBI:456215"/>
        <dbReference type="ChEBI" id="CHEBI:456216"/>
        <dbReference type="EC" id="4.2.1.136"/>
    </reaction>
</comment>
<dbReference type="Proteomes" id="UP001597520">
    <property type="component" value="Unassembled WGS sequence"/>
</dbReference>
<evidence type="ECO:0000256" key="18">
    <source>
        <dbReference type="HAMAP-Rule" id="MF_01966"/>
    </source>
</evidence>
<dbReference type="Pfam" id="PF03853">
    <property type="entry name" value="YjeF_N"/>
    <property type="match status" value="1"/>
</dbReference>
<comment type="catalytic activity">
    <reaction evidence="1 18 19">
        <text>(6R)-NADHX = (6S)-NADHX</text>
        <dbReference type="Rhea" id="RHEA:32215"/>
        <dbReference type="ChEBI" id="CHEBI:64074"/>
        <dbReference type="ChEBI" id="CHEBI:64075"/>
        <dbReference type="EC" id="5.1.99.6"/>
    </reaction>
</comment>
<reference evidence="23" key="1">
    <citation type="journal article" date="2019" name="Int. J. Syst. Evol. Microbiol.">
        <title>The Global Catalogue of Microorganisms (GCM) 10K type strain sequencing project: providing services to taxonomists for standard genome sequencing and annotation.</title>
        <authorList>
            <consortium name="The Broad Institute Genomics Platform"/>
            <consortium name="The Broad Institute Genome Sequencing Center for Infectious Disease"/>
            <person name="Wu L."/>
            <person name="Ma J."/>
        </authorList>
    </citation>
    <scope>NUCLEOTIDE SEQUENCE [LARGE SCALE GENOMIC DNA]</scope>
    <source>
        <strain evidence="23">KCTC 33792</strain>
    </source>
</reference>
<feature type="binding site" evidence="17">
    <location>
        <position position="331"/>
    </location>
    <ligand>
        <name>(6S)-NADPHX</name>
        <dbReference type="ChEBI" id="CHEBI:64076"/>
    </ligand>
</feature>
<evidence type="ECO:0000313" key="23">
    <source>
        <dbReference type="Proteomes" id="UP001597520"/>
    </source>
</evidence>
<evidence type="ECO:0000256" key="8">
    <source>
        <dbReference type="ARBA" id="ARBA00022857"/>
    </source>
</evidence>
<feature type="binding site" evidence="17">
    <location>
        <position position="382"/>
    </location>
    <ligand>
        <name>(6S)-NADPHX</name>
        <dbReference type="ChEBI" id="CHEBI:64076"/>
    </ligand>
</feature>
<feature type="binding site" evidence="17">
    <location>
        <position position="448"/>
    </location>
    <ligand>
        <name>AMP</name>
        <dbReference type="ChEBI" id="CHEBI:456215"/>
    </ligand>
</feature>
<evidence type="ECO:0000256" key="12">
    <source>
        <dbReference type="ARBA" id="ARBA00023239"/>
    </source>
</evidence>
<evidence type="ECO:0000256" key="3">
    <source>
        <dbReference type="ARBA" id="ARBA00006001"/>
    </source>
</evidence>
<comment type="similarity">
    <text evidence="18">Belongs to the NnrE/AIBP family.</text>
</comment>
<keyword evidence="6 17" id="KW-0547">Nucleotide-binding</keyword>
<dbReference type="EC" id="5.1.99.6" evidence="19"/>
<dbReference type="Gene3D" id="3.40.1190.20">
    <property type="match status" value="1"/>
</dbReference>
<keyword evidence="12 17" id="KW-0456">Lyase</keyword>
<dbReference type="InterPro" id="IPR030677">
    <property type="entry name" value="Nnr"/>
</dbReference>
<keyword evidence="8 17" id="KW-0521">NADP</keyword>
<keyword evidence="7 17" id="KW-0067">ATP-binding</keyword>
<feature type="binding site" evidence="17">
    <location>
        <begin position="419"/>
        <end position="423"/>
    </location>
    <ligand>
        <name>AMP</name>
        <dbReference type="ChEBI" id="CHEBI:456215"/>
    </ligand>
</feature>
<protein>
    <recommendedName>
        <fullName evidence="19">Bifunctional NAD(P)H-hydrate repair enzyme</fullName>
    </recommendedName>
    <alternativeName>
        <fullName evidence="19">Nicotinamide nucleotide repair protein</fullName>
    </alternativeName>
    <domain>
        <recommendedName>
            <fullName evidence="19">ADP-dependent (S)-NAD(P)H-hydrate dehydratase</fullName>
            <ecNumber evidence="19">4.2.1.136</ecNumber>
        </recommendedName>
        <alternativeName>
            <fullName evidence="19">ADP-dependent NAD(P)HX dehydratase</fullName>
        </alternativeName>
    </domain>
    <domain>
        <recommendedName>
            <fullName evidence="19">NAD(P)H-hydrate epimerase</fullName>
            <ecNumber evidence="19">5.1.99.6</ecNumber>
        </recommendedName>
    </domain>
</protein>
<evidence type="ECO:0000256" key="9">
    <source>
        <dbReference type="ARBA" id="ARBA00022958"/>
    </source>
</evidence>
<name>A0ABW5T2B0_9BACI</name>
<comment type="cofactor">
    <cofactor evidence="18 19">
        <name>K(+)</name>
        <dbReference type="ChEBI" id="CHEBI:29103"/>
    </cofactor>
    <text evidence="18 19">Binds 1 potassium ion per subunit.</text>
</comment>
<feature type="binding site" evidence="18">
    <location>
        <position position="60"/>
    </location>
    <ligand>
        <name>K(+)</name>
        <dbReference type="ChEBI" id="CHEBI:29103"/>
    </ligand>
</feature>
<dbReference type="SUPFAM" id="SSF53613">
    <property type="entry name" value="Ribokinase-like"/>
    <property type="match status" value="1"/>
</dbReference>
<dbReference type="InterPro" id="IPR000631">
    <property type="entry name" value="CARKD"/>
</dbReference>
<comment type="subunit">
    <text evidence="17">Homotetramer.</text>
</comment>
<keyword evidence="13" id="KW-0511">Multifunctional enzyme</keyword>
<dbReference type="InterPro" id="IPR029056">
    <property type="entry name" value="Ribokinase-like"/>
</dbReference>
<dbReference type="Pfam" id="PF01256">
    <property type="entry name" value="Carb_kinase"/>
    <property type="match status" value="1"/>
</dbReference>
<dbReference type="EC" id="4.2.1.136" evidence="19"/>
<gene>
    <name evidence="17" type="primary">nnrD</name>
    <name evidence="18" type="synonym">nnrE</name>
    <name evidence="22" type="ORF">ACFSUB_10705</name>
</gene>
<dbReference type="HAMAP" id="MF_01966">
    <property type="entry name" value="NADHX_epimerase"/>
    <property type="match status" value="1"/>
</dbReference>
<dbReference type="NCBIfam" id="TIGR00197">
    <property type="entry name" value="yjeF_nterm"/>
    <property type="match status" value="1"/>
</dbReference>
<comment type="function">
    <text evidence="17">Catalyzes the dehydration of the S-form of NAD(P)HX at the expense of ADP, which is converted to AMP. Together with NAD(P)HX epimerase, which catalyzes the epimerization of the S- and R-forms, the enzyme allows the repair of both epimers of NAD(P)HX, a damaged form of NAD(P)H that is a result of enzymatic or heat-dependent hydration.</text>
</comment>
<comment type="similarity">
    <text evidence="3 19">In the N-terminal section; belongs to the NnrE/AIBP family.</text>
</comment>
<evidence type="ECO:0000313" key="22">
    <source>
        <dbReference type="EMBL" id="MFD2705931.1"/>
    </source>
</evidence>
<evidence type="ECO:0000256" key="5">
    <source>
        <dbReference type="ARBA" id="ARBA00022723"/>
    </source>
</evidence>
<evidence type="ECO:0000256" key="10">
    <source>
        <dbReference type="ARBA" id="ARBA00023027"/>
    </source>
</evidence>
<comment type="caution">
    <text evidence="22">The sequence shown here is derived from an EMBL/GenBank/DDBJ whole genome shotgun (WGS) entry which is preliminary data.</text>
</comment>
<dbReference type="RefSeq" id="WP_380713254.1">
    <property type="nucleotide sequence ID" value="NZ_JBHUML010000003.1"/>
</dbReference>
<evidence type="ECO:0000256" key="16">
    <source>
        <dbReference type="ARBA" id="ARBA00049209"/>
    </source>
</evidence>
<evidence type="ECO:0000256" key="17">
    <source>
        <dbReference type="HAMAP-Rule" id="MF_01965"/>
    </source>
</evidence>
<dbReference type="CDD" id="cd01171">
    <property type="entry name" value="YXKO-related"/>
    <property type="match status" value="1"/>
</dbReference>
<evidence type="ECO:0000256" key="7">
    <source>
        <dbReference type="ARBA" id="ARBA00022840"/>
    </source>
</evidence>
<comment type="function">
    <text evidence="14 19">Bifunctional enzyme that catalyzes the epimerization of the S- and R-forms of NAD(P)HX and the dehydration of the S-form of NAD(P)HX at the expense of ADP, which is converted to AMP. This allows the repair of both epimers of NAD(P)HX, a damaged form of NAD(P)H that is a result of enzymatic or heat-dependent hydration.</text>
</comment>
<dbReference type="NCBIfam" id="TIGR00196">
    <property type="entry name" value="yjeF_cterm"/>
    <property type="match status" value="1"/>
</dbReference>
<keyword evidence="10 17" id="KW-0520">NAD</keyword>
<evidence type="ECO:0000256" key="11">
    <source>
        <dbReference type="ARBA" id="ARBA00023235"/>
    </source>
</evidence>
<feature type="binding site" evidence="18">
    <location>
        <begin position="59"/>
        <end position="63"/>
    </location>
    <ligand>
        <name>(6S)-NADPHX</name>
        <dbReference type="ChEBI" id="CHEBI:64076"/>
    </ligand>
</feature>
<feature type="binding site" evidence="18">
    <location>
        <position position="160"/>
    </location>
    <ligand>
        <name>(6S)-NADPHX</name>
        <dbReference type="ChEBI" id="CHEBI:64076"/>
    </ligand>
</feature>
<keyword evidence="9 18" id="KW-0630">Potassium</keyword>
<dbReference type="EMBL" id="JBHUML010000003">
    <property type="protein sequence ID" value="MFD2705931.1"/>
    <property type="molecule type" value="Genomic_DNA"/>
</dbReference>
<feature type="binding site" evidence="18">
    <location>
        <position position="127"/>
    </location>
    <ligand>
        <name>K(+)</name>
        <dbReference type="ChEBI" id="CHEBI:29103"/>
    </ligand>
</feature>
<comment type="caution">
    <text evidence="18">Lacks conserved residue(s) required for the propagation of feature annotation.</text>
</comment>
<comment type="catalytic activity">
    <reaction evidence="2 18 19">
        <text>(6R)-NADPHX = (6S)-NADPHX</text>
        <dbReference type="Rhea" id="RHEA:32227"/>
        <dbReference type="ChEBI" id="CHEBI:64076"/>
        <dbReference type="ChEBI" id="CHEBI:64077"/>
        <dbReference type="EC" id="5.1.99.6"/>
    </reaction>
</comment>
<keyword evidence="11 18" id="KW-0413">Isomerase</keyword>
<evidence type="ECO:0000256" key="14">
    <source>
        <dbReference type="ARBA" id="ARBA00025153"/>
    </source>
</evidence>
<dbReference type="SUPFAM" id="SSF64153">
    <property type="entry name" value="YjeF N-terminal domain-like"/>
    <property type="match status" value="1"/>
</dbReference>
<keyword evidence="5 18" id="KW-0479">Metal-binding</keyword>
<comment type="cofactor">
    <cofactor evidence="17">
        <name>Mg(2+)</name>
        <dbReference type="ChEBI" id="CHEBI:18420"/>
    </cofactor>
</comment>
<organism evidence="22 23">
    <name type="scientific">Salibacterium lacus</name>
    <dbReference type="NCBI Taxonomy" id="1898109"/>
    <lineage>
        <taxon>Bacteria</taxon>
        <taxon>Bacillati</taxon>
        <taxon>Bacillota</taxon>
        <taxon>Bacilli</taxon>
        <taxon>Bacillales</taxon>
        <taxon>Bacillaceae</taxon>
    </lineage>
</organism>
<dbReference type="PANTHER" id="PTHR12592">
    <property type="entry name" value="ATP-DEPENDENT (S)-NAD(P)H-HYDRATE DEHYDRATASE FAMILY MEMBER"/>
    <property type="match status" value="1"/>
</dbReference>
<sequence>MQVVTGEEMREMDRYAMDDVGMKEELLMENAGREAAHALERKNTSAAGTKTVVLIGKGNNGGDGFVLARVLQEKGWNVDVLLLSNADAFQGAALYHKDLYERCGFTWGYWSEKESERIQKEYILIVDAMLGTGVKGGLREPFKEAADVLNEAEGTVAAVDIPSGVPSGEDPVPETAVQADFTITLQYPKISAYLQPASPFYGEIEVVDIGLPGAALRKEKEKKQLWTGQDTARTLNKRSVDAHKGDHGRGLLIGGSAAMPGAVRMASTACLYSGAGLLTAAFPSSAAAVPAGAPPEVMMLPLQEENGYFSPEIRADDLSAGAYDAVAAGPGMGRGKGAETLVKQLVEQAGGPLLFDADALYFLPEHIEALQQRRQPVILTPHPGEMARLAGVSVREVTQRRFSLSRETAARYNCCVVLKGPHTLVTMPDGTQTVNTTGNEALARGGTGDILTGMILGMLLQRQEIQPAVSNAVYLHGLAADFAVEHEFDSYAMASSDIISYLPPAFRSIISSL</sequence>
<evidence type="ECO:0000259" key="21">
    <source>
        <dbReference type="PROSITE" id="PS51385"/>
    </source>
</evidence>
<comment type="similarity">
    <text evidence="4 19">In the C-terminal section; belongs to the NnrD/CARKD family.</text>
</comment>
<evidence type="ECO:0000259" key="20">
    <source>
        <dbReference type="PROSITE" id="PS51383"/>
    </source>
</evidence>
<dbReference type="PROSITE" id="PS51383">
    <property type="entry name" value="YJEF_C_3"/>
    <property type="match status" value="1"/>
</dbReference>
<comment type="catalytic activity">
    <reaction evidence="15 17 19">
        <text>(6S)-NADHX + ADP = AMP + phosphate + NADH + H(+)</text>
        <dbReference type="Rhea" id="RHEA:32223"/>
        <dbReference type="ChEBI" id="CHEBI:15378"/>
        <dbReference type="ChEBI" id="CHEBI:43474"/>
        <dbReference type="ChEBI" id="CHEBI:57945"/>
        <dbReference type="ChEBI" id="CHEBI:64074"/>
        <dbReference type="ChEBI" id="CHEBI:456215"/>
        <dbReference type="ChEBI" id="CHEBI:456216"/>
        <dbReference type="EC" id="4.2.1.136"/>
    </reaction>
</comment>
<evidence type="ECO:0000256" key="2">
    <source>
        <dbReference type="ARBA" id="ARBA00000909"/>
    </source>
</evidence>
<feature type="binding site" evidence="17">
    <location>
        <position position="262"/>
    </location>
    <ligand>
        <name>(6S)-NADPHX</name>
        <dbReference type="ChEBI" id="CHEBI:64076"/>
    </ligand>
</feature>
<dbReference type="Gene3D" id="3.40.50.10260">
    <property type="entry name" value="YjeF N-terminal domain"/>
    <property type="match status" value="1"/>
</dbReference>
<dbReference type="InterPro" id="IPR004443">
    <property type="entry name" value="YjeF_N_dom"/>
</dbReference>
<dbReference type="PANTHER" id="PTHR12592:SF0">
    <property type="entry name" value="ATP-DEPENDENT (S)-NAD(P)H-HYDRATE DEHYDRATASE"/>
    <property type="match status" value="1"/>
</dbReference>
<accession>A0ABW5T2B0</accession>
<comment type="similarity">
    <text evidence="17">Belongs to the NnrD/CARKD family.</text>
</comment>
<evidence type="ECO:0000256" key="15">
    <source>
        <dbReference type="ARBA" id="ARBA00048238"/>
    </source>
</evidence>
<keyword evidence="23" id="KW-1185">Reference proteome</keyword>
<proteinExistence type="inferred from homology"/>
<feature type="binding site" evidence="17">
    <location>
        <position position="449"/>
    </location>
    <ligand>
        <name>(6S)-NADPHX</name>
        <dbReference type="ChEBI" id="CHEBI:64076"/>
    </ligand>
</feature>
<evidence type="ECO:0000256" key="1">
    <source>
        <dbReference type="ARBA" id="ARBA00000013"/>
    </source>
</evidence>
<dbReference type="InterPro" id="IPR036652">
    <property type="entry name" value="YjeF_N_dom_sf"/>
</dbReference>